<keyword evidence="3" id="KW-1185">Reference proteome</keyword>
<accession>A0ABN9JHU5</accession>
<feature type="chain" id="PRO_5045749218" description="GAF domain-containing protein" evidence="1">
    <location>
        <begin position="24"/>
        <end position="202"/>
    </location>
</feature>
<evidence type="ECO:0000313" key="3">
    <source>
        <dbReference type="Proteomes" id="UP001189757"/>
    </source>
</evidence>
<evidence type="ECO:0008006" key="4">
    <source>
        <dbReference type="Google" id="ProtNLM"/>
    </source>
</evidence>
<keyword evidence="1" id="KW-0732">Signal</keyword>
<evidence type="ECO:0000313" key="2">
    <source>
        <dbReference type="EMBL" id="CAJ0809077.1"/>
    </source>
</evidence>
<dbReference type="RefSeq" id="WP_316680010.1">
    <property type="nucleotide sequence ID" value="NZ_CATZLL010000001.1"/>
</dbReference>
<dbReference type="SUPFAM" id="SSF55781">
    <property type="entry name" value="GAF domain-like"/>
    <property type="match status" value="1"/>
</dbReference>
<feature type="signal peptide" evidence="1">
    <location>
        <begin position="1"/>
        <end position="23"/>
    </location>
</feature>
<organism evidence="2 3">
    <name type="scientific">Ralstonia flaminis</name>
    <dbReference type="NCBI Taxonomy" id="3058597"/>
    <lineage>
        <taxon>Bacteria</taxon>
        <taxon>Pseudomonadati</taxon>
        <taxon>Pseudomonadota</taxon>
        <taxon>Betaproteobacteria</taxon>
        <taxon>Burkholderiales</taxon>
        <taxon>Burkholderiaceae</taxon>
        <taxon>Ralstonia</taxon>
    </lineage>
</organism>
<reference evidence="2 3" key="1">
    <citation type="submission" date="2023-07" db="EMBL/GenBank/DDBJ databases">
        <authorList>
            <person name="Peeters C."/>
        </authorList>
    </citation>
    <scope>NUCLEOTIDE SEQUENCE [LARGE SCALE GENOMIC DNA]</scope>
    <source>
        <strain evidence="2 3">LMG 18101</strain>
    </source>
</reference>
<sequence length="202" mass="21360">MDRRTFAKSVAVTALSTPALALAKQDCMATSAGVVEGLVERAADVVRSSESTREAFAQWSTTVSTVMPFLHMTALVAKEGSDPAAGPGDVRRVYSSVPSAYPVGGWKHLAGSDWAAHVLQGQRILVASGEAQLKHYFPDHELLASLGTRTLVNIPVVVCRRTIGALAFLCEQASIDSATTNELHRLVPSIAPAFLLSTDSAS</sequence>
<proteinExistence type="predicted"/>
<gene>
    <name evidence="2" type="ORF">LMG18101_00505</name>
</gene>
<comment type="caution">
    <text evidence="2">The sequence shown here is derived from an EMBL/GenBank/DDBJ whole genome shotgun (WGS) entry which is preliminary data.</text>
</comment>
<protein>
    <recommendedName>
        <fullName evidence="4">GAF domain-containing protein</fullName>
    </recommendedName>
</protein>
<dbReference type="EMBL" id="CATZLL010000001">
    <property type="protein sequence ID" value="CAJ0809077.1"/>
    <property type="molecule type" value="Genomic_DNA"/>
</dbReference>
<name>A0ABN9JHU5_9RALS</name>
<evidence type="ECO:0000256" key="1">
    <source>
        <dbReference type="SAM" id="SignalP"/>
    </source>
</evidence>
<dbReference type="Proteomes" id="UP001189757">
    <property type="component" value="Unassembled WGS sequence"/>
</dbReference>